<evidence type="ECO:0000313" key="2">
    <source>
        <dbReference type="EMBL" id="KAF2647005.1"/>
    </source>
</evidence>
<evidence type="ECO:0000313" key="3">
    <source>
        <dbReference type="Proteomes" id="UP000799324"/>
    </source>
</evidence>
<proteinExistence type="predicted"/>
<dbReference type="EMBL" id="MU004784">
    <property type="protein sequence ID" value="KAF2647005.1"/>
    <property type="molecule type" value="Genomic_DNA"/>
</dbReference>
<name>A0A6A6SGJ2_9PLEO</name>
<accession>A0A6A6SGJ2</accession>
<protein>
    <submittedName>
        <fullName evidence="2">Uncharacterized protein</fullName>
    </submittedName>
</protein>
<keyword evidence="1" id="KW-0472">Membrane</keyword>
<keyword evidence="1" id="KW-0812">Transmembrane</keyword>
<evidence type="ECO:0000256" key="1">
    <source>
        <dbReference type="SAM" id="Phobius"/>
    </source>
</evidence>
<dbReference type="AlphaFoldDB" id="A0A6A6SGJ2"/>
<organism evidence="2 3">
    <name type="scientific">Lophiostoma macrostomum CBS 122681</name>
    <dbReference type="NCBI Taxonomy" id="1314788"/>
    <lineage>
        <taxon>Eukaryota</taxon>
        <taxon>Fungi</taxon>
        <taxon>Dikarya</taxon>
        <taxon>Ascomycota</taxon>
        <taxon>Pezizomycotina</taxon>
        <taxon>Dothideomycetes</taxon>
        <taxon>Pleosporomycetidae</taxon>
        <taxon>Pleosporales</taxon>
        <taxon>Lophiostomataceae</taxon>
        <taxon>Lophiostoma</taxon>
    </lineage>
</organism>
<feature type="non-terminal residue" evidence="2">
    <location>
        <position position="1"/>
    </location>
</feature>
<keyword evidence="1" id="KW-1133">Transmembrane helix</keyword>
<dbReference type="OrthoDB" id="3782401at2759"/>
<keyword evidence="3" id="KW-1185">Reference proteome</keyword>
<sequence length="51" mass="6150">NLVYKYIFYINKEGFLLAFYNIYIIVFIVKNYKKAFKVLKLILINTLVVLN</sequence>
<dbReference type="Proteomes" id="UP000799324">
    <property type="component" value="Unassembled WGS sequence"/>
</dbReference>
<reference evidence="2" key="1">
    <citation type="journal article" date="2020" name="Stud. Mycol.">
        <title>101 Dothideomycetes genomes: a test case for predicting lifestyles and emergence of pathogens.</title>
        <authorList>
            <person name="Haridas S."/>
            <person name="Albert R."/>
            <person name="Binder M."/>
            <person name="Bloem J."/>
            <person name="Labutti K."/>
            <person name="Salamov A."/>
            <person name="Andreopoulos B."/>
            <person name="Baker S."/>
            <person name="Barry K."/>
            <person name="Bills G."/>
            <person name="Bluhm B."/>
            <person name="Cannon C."/>
            <person name="Castanera R."/>
            <person name="Culley D."/>
            <person name="Daum C."/>
            <person name="Ezra D."/>
            <person name="Gonzalez J."/>
            <person name="Henrissat B."/>
            <person name="Kuo A."/>
            <person name="Liang C."/>
            <person name="Lipzen A."/>
            <person name="Lutzoni F."/>
            <person name="Magnuson J."/>
            <person name="Mondo S."/>
            <person name="Nolan M."/>
            <person name="Ohm R."/>
            <person name="Pangilinan J."/>
            <person name="Park H.-J."/>
            <person name="Ramirez L."/>
            <person name="Alfaro M."/>
            <person name="Sun H."/>
            <person name="Tritt A."/>
            <person name="Yoshinaga Y."/>
            <person name="Zwiers L.-H."/>
            <person name="Turgeon B."/>
            <person name="Goodwin S."/>
            <person name="Spatafora J."/>
            <person name="Crous P."/>
            <person name="Grigoriev I."/>
        </authorList>
    </citation>
    <scope>NUCLEOTIDE SEQUENCE</scope>
    <source>
        <strain evidence="2">CBS 122681</strain>
    </source>
</reference>
<gene>
    <name evidence="2" type="ORF">K491DRAFT_615451</name>
</gene>
<feature type="transmembrane region" description="Helical" evidence="1">
    <location>
        <begin position="6"/>
        <end position="29"/>
    </location>
</feature>